<feature type="chain" id="PRO_5011475449" description="CARDB protein" evidence="2">
    <location>
        <begin position="37"/>
        <end position="1024"/>
    </location>
</feature>
<protein>
    <recommendedName>
        <fullName evidence="5">CARDB protein</fullName>
    </recommendedName>
</protein>
<dbReference type="Gene3D" id="2.60.40.10">
    <property type="entry name" value="Immunoglobulins"/>
    <property type="match status" value="1"/>
</dbReference>
<reference evidence="4" key="1">
    <citation type="submission" date="2016-10" db="EMBL/GenBank/DDBJ databases">
        <authorList>
            <person name="Varghese N."/>
            <person name="Submissions S."/>
        </authorList>
    </citation>
    <scope>NUCLEOTIDE SEQUENCE [LARGE SCALE GENOMIC DNA]</scope>
    <source>
        <strain evidence="4">DSM 7481</strain>
    </source>
</reference>
<organism evidence="3 4">
    <name type="scientific">Paracidovorax konjaci</name>
    <dbReference type="NCBI Taxonomy" id="32040"/>
    <lineage>
        <taxon>Bacteria</taxon>
        <taxon>Pseudomonadati</taxon>
        <taxon>Pseudomonadota</taxon>
        <taxon>Betaproteobacteria</taxon>
        <taxon>Burkholderiales</taxon>
        <taxon>Comamonadaceae</taxon>
        <taxon>Paracidovorax</taxon>
    </lineage>
</organism>
<evidence type="ECO:0000313" key="3">
    <source>
        <dbReference type="EMBL" id="SFD73874.1"/>
    </source>
</evidence>
<evidence type="ECO:0008006" key="5">
    <source>
        <dbReference type="Google" id="ProtNLM"/>
    </source>
</evidence>
<dbReference type="RefSeq" id="WP_139225685.1">
    <property type="nucleotide sequence ID" value="NZ_FOMQ01000005.1"/>
</dbReference>
<evidence type="ECO:0000313" key="4">
    <source>
        <dbReference type="Proteomes" id="UP000199517"/>
    </source>
</evidence>
<feature type="transmembrane region" description="Helical" evidence="1">
    <location>
        <begin position="974"/>
        <end position="992"/>
    </location>
</feature>
<keyword evidence="4" id="KW-1185">Reference proteome</keyword>
<evidence type="ECO:0000256" key="2">
    <source>
        <dbReference type="SAM" id="SignalP"/>
    </source>
</evidence>
<dbReference type="STRING" id="32040.SAMN04489710_105271"/>
<dbReference type="OrthoDB" id="28717at2"/>
<keyword evidence="2" id="KW-0732">Signal</keyword>
<keyword evidence="1" id="KW-0472">Membrane</keyword>
<evidence type="ECO:0000256" key="1">
    <source>
        <dbReference type="SAM" id="Phobius"/>
    </source>
</evidence>
<dbReference type="AlphaFoldDB" id="A0A1I1UT42"/>
<proteinExistence type="predicted"/>
<keyword evidence="1" id="KW-1133">Transmembrane helix</keyword>
<dbReference type="Proteomes" id="UP000199517">
    <property type="component" value="Unassembled WGS sequence"/>
</dbReference>
<dbReference type="InterPro" id="IPR013783">
    <property type="entry name" value="Ig-like_fold"/>
</dbReference>
<name>A0A1I1UT42_9BURK</name>
<feature type="signal peptide" evidence="2">
    <location>
        <begin position="1"/>
        <end position="36"/>
    </location>
</feature>
<dbReference type="EMBL" id="FOMQ01000005">
    <property type="protein sequence ID" value="SFD73874.1"/>
    <property type="molecule type" value="Genomic_DNA"/>
</dbReference>
<accession>A0A1I1UT42</accession>
<sequence length="1024" mass="104890">MPSLLSPCVVRAAKACRFALLLALLSACSGLLPAHAEGSRTLYPGSYPTTGGTCANAATRGCRANLDLQPGNRYANRVQRRTFLYVYAQAGEYLLLGSSNRAAGGDILVYRPQDFGTPGDEAVPAGADFSCASPNAPEGSFGGGSRGRIASRAQELAGPHSADGAVTVAGGYVPCAYRAATTGIHGVQFTGATSGNTNLNADIFNPLASTSTVAAWDVTVRSSSRSVSDRDGRLFTYAWVAFAGVNNRPIFSRHHYVTLDGFRYSQSLAGLDPNGFALYANRLGFLDGGRPLYKGVRGRDSYVADLAPGLSAQRAEFPLFFSSVDPAAPHAAEVDKVLSALHIPTVPRPPVLQAVEFRGQGAQERARPGAGGTFRITAADASTFQIVVSRDGIDFSAANTANAVLGGIAGQGTQVVDWDGTDTTGTPFPGRAQPYAYRAIVRAGEIHLPMIDAENNGNGTSPATATFGGGPTVTRLNGPQAGNTRVFFDDRGYVTQGGTPVGQVHGTLCPAAPPQAPQPAHALDGVDSTLAYGSAARLYRWWLPGVNANGDCAATGGWGDSKGLDLWAYLDSNALEGRLQIEPLASGAVARVSVPGSARPGALVQGRFEFANTGTAALGGMEYQLAAGQGCNVPALSFANLPAGASVECVPGQGPGLYRFSGFPSTLAGGDRVQGANADAPMSFSYAAPASGVVAVVASVKAISTSAGGVPVQETASGRTAIGPVDVQARVTVTASALPGDTVSGSAWFANLGTEPAAGWTVSLAIGTPERSCPSAVAFTRLPQGVSVTGFDSATCTAIFTGWPAVLADGQFLSLDFRFTAPATGRVDVRAAVDGVGDADTSNNRASATMVVRTVNMVVNLEGLPGVAMQGQRYSGTFSCTNTGLLDALRGTRCTVESGLPAGVSLRTCTLSRTGASWSPGDPIPAGATVVCLVEGVPIAGVSTSVRVATGAEGNPEGTGAAATLALLVSIPQAVPALGLFASGLLTCLLGVSHVMRCRRRPAKPCRRRFQPPVLDCPRNRPGG</sequence>
<keyword evidence="1" id="KW-0812">Transmembrane</keyword>
<gene>
    <name evidence="3" type="ORF">SAMN04489710_105271</name>
</gene>